<reference evidence="5 6" key="1">
    <citation type="journal article" date="2022" name="Nat. Plants">
        <title>Genomes of leafy and leafless Platanthera orchids illuminate the evolution of mycoheterotrophy.</title>
        <authorList>
            <person name="Li M.H."/>
            <person name="Liu K.W."/>
            <person name="Li Z."/>
            <person name="Lu H.C."/>
            <person name="Ye Q.L."/>
            <person name="Zhang D."/>
            <person name="Wang J.Y."/>
            <person name="Li Y.F."/>
            <person name="Zhong Z.M."/>
            <person name="Liu X."/>
            <person name="Yu X."/>
            <person name="Liu D.K."/>
            <person name="Tu X.D."/>
            <person name="Liu B."/>
            <person name="Hao Y."/>
            <person name="Liao X.Y."/>
            <person name="Jiang Y.T."/>
            <person name="Sun W.H."/>
            <person name="Chen J."/>
            <person name="Chen Y.Q."/>
            <person name="Ai Y."/>
            <person name="Zhai J.W."/>
            <person name="Wu S.S."/>
            <person name="Zhou Z."/>
            <person name="Hsiao Y.Y."/>
            <person name="Wu W.L."/>
            <person name="Chen Y.Y."/>
            <person name="Lin Y.F."/>
            <person name="Hsu J.L."/>
            <person name="Li C.Y."/>
            <person name="Wang Z.W."/>
            <person name="Zhao X."/>
            <person name="Zhong W.Y."/>
            <person name="Ma X.K."/>
            <person name="Ma L."/>
            <person name="Huang J."/>
            <person name="Chen G.Z."/>
            <person name="Huang M.Z."/>
            <person name="Huang L."/>
            <person name="Peng D.H."/>
            <person name="Luo Y.B."/>
            <person name="Zou S.Q."/>
            <person name="Chen S.P."/>
            <person name="Lan S."/>
            <person name="Tsai W.C."/>
            <person name="Van de Peer Y."/>
            <person name="Liu Z.J."/>
        </authorList>
    </citation>
    <scope>NUCLEOTIDE SEQUENCE [LARGE SCALE GENOMIC DNA]</scope>
    <source>
        <strain evidence="5">Lor288</strain>
    </source>
</reference>
<dbReference type="SMART" id="SM01233">
    <property type="entry name" value="HABP4_PAI-RBP1"/>
    <property type="match status" value="1"/>
</dbReference>
<feature type="compositionally biased region" description="Basic and acidic residues" evidence="3">
    <location>
        <begin position="153"/>
        <end position="179"/>
    </location>
</feature>
<dbReference type="InterPro" id="IPR039764">
    <property type="entry name" value="HABP4/SERBP1-like"/>
</dbReference>
<proteinExistence type="predicted"/>
<sequence>MATANPFDLLGDNENDDLSQLLAAQQKKVAVDKPAAPPAAKLPSKPLPPAQAVRESRSHTADGRGAAVRGAPGRGTGGRGAGIGQSRDFGNGNSSRYGGGGGGGGYRSGSAPEEGDTSKPLEVERGSYGQPRGPFRGVRRGGYADGNADGGADSERPQRRVYERRSGTGRGYEMKREGAGRGNWGTVADDVNAQEIDELAKSDEKPVAPEKQVELEDGQRADASKDKDGATNEAEVKEPEDNVCSIMPFFFLSIYILFAR</sequence>
<dbReference type="PANTHER" id="PTHR12299">
    <property type="entry name" value="HYALURONIC ACID-BINDING PROTEIN 4"/>
    <property type="match status" value="1"/>
</dbReference>
<feature type="domain" description="Hyaluronan/mRNA-binding protein" evidence="4">
    <location>
        <begin position="158"/>
        <end position="242"/>
    </location>
</feature>
<keyword evidence="2" id="KW-0963">Cytoplasm</keyword>
<dbReference type="InterPro" id="IPR006861">
    <property type="entry name" value="HABP4_PAIRBP1-bd"/>
</dbReference>
<dbReference type="Pfam" id="PF09598">
    <property type="entry name" value="Stm1_N"/>
    <property type="match status" value="1"/>
</dbReference>
<comment type="caution">
    <text evidence="5">The sequence shown here is derived from an EMBL/GenBank/DDBJ whole genome shotgun (WGS) entry which is preliminary data.</text>
</comment>
<evidence type="ECO:0000259" key="4">
    <source>
        <dbReference type="SMART" id="SM01233"/>
    </source>
</evidence>
<evidence type="ECO:0000256" key="2">
    <source>
        <dbReference type="ARBA" id="ARBA00022490"/>
    </source>
</evidence>
<keyword evidence="6" id="KW-1185">Reference proteome</keyword>
<feature type="region of interest" description="Disordered" evidence="3">
    <location>
        <begin position="29"/>
        <end position="187"/>
    </location>
</feature>
<dbReference type="PANTHER" id="PTHR12299:SF17">
    <property type="entry name" value="AT19571P-RELATED"/>
    <property type="match status" value="1"/>
</dbReference>
<evidence type="ECO:0000313" key="6">
    <source>
        <dbReference type="Proteomes" id="UP001412067"/>
    </source>
</evidence>
<comment type="subcellular location">
    <subcellularLocation>
        <location evidence="1">Cytoplasm</location>
    </subcellularLocation>
</comment>
<name>A0ABR2M0C9_9ASPA</name>
<evidence type="ECO:0000313" key="5">
    <source>
        <dbReference type="EMBL" id="KAK8955879.1"/>
    </source>
</evidence>
<evidence type="ECO:0000256" key="1">
    <source>
        <dbReference type="ARBA" id="ARBA00004496"/>
    </source>
</evidence>
<feature type="compositionally biased region" description="Gly residues" evidence="3">
    <location>
        <begin position="97"/>
        <end position="107"/>
    </location>
</feature>
<feature type="compositionally biased region" description="Gly residues" evidence="3">
    <location>
        <begin position="72"/>
        <end position="83"/>
    </location>
</feature>
<accession>A0ABR2M0C9</accession>
<gene>
    <name evidence="5" type="ORF">KSP40_PGU016036</name>
</gene>
<feature type="compositionally biased region" description="Low complexity" evidence="3">
    <location>
        <begin position="84"/>
        <end position="96"/>
    </location>
</feature>
<feature type="region of interest" description="Disordered" evidence="3">
    <location>
        <begin position="199"/>
        <end position="239"/>
    </location>
</feature>
<dbReference type="Pfam" id="PF04774">
    <property type="entry name" value="HABP4_PAI-RBP1"/>
    <property type="match status" value="1"/>
</dbReference>
<dbReference type="EMBL" id="JBBWWR010000013">
    <property type="protein sequence ID" value="KAK8955879.1"/>
    <property type="molecule type" value="Genomic_DNA"/>
</dbReference>
<dbReference type="InterPro" id="IPR019084">
    <property type="entry name" value="STM1-like_N"/>
</dbReference>
<feature type="compositionally biased region" description="Basic and acidic residues" evidence="3">
    <location>
        <begin position="116"/>
        <end position="125"/>
    </location>
</feature>
<dbReference type="Proteomes" id="UP001412067">
    <property type="component" value="Unassembled WGS sequence"/>
</dbReference>
<protein>
    <recommendedName>
        <fullName evidence="4">Hyaluronan/mRNA-binding protein domain-containing protein</fullName>
    </recommendedName>
</protein>
<organism evidence="5 6">
    <name type="scientific">Platanthera guangdongensis</name>
    <dbReference type="NCBI Taxonomy" id="2320717"/>
    <lineage>
        <taxon>Eukaryota</taxon>
        <taxon>Viridiplantae</taxon>
        <taxon>Streptophyta</taxon>
        <taxon>Embryophyta</taxon>
        <taxon>Tracheophyta</taxon>
        <taxon>Spermatophyta</taxon>
        <taxon>Magnoliopsida</taxon>
        <taxon>Liliopsida</taxon>
        <taxon>Asparagales</taxon>
        <taxon>Orchidaceae</taxon>
        <taxon>Orchidoideae</taxon>
        <taxon>Orchideae</taxon>
        <taxon>Orchidinae</taxon>
        <taxon>Platanthera</taxon>
    </lineage>
</organism>
<evidence type="ECO:0000256" key="3">
    <source>
        <dbReference type="SAM" id="MobiDB-lite"/>
    </source>
</evidence>
<feature type="compositionally biased region" description="Low complexity" evidence="3">
    <location>
        <begin position="29"/>
        <end position="44"/>
    </location>
</feature>